<sequence length="89" mass="9890">MALFVAPTTPREDEDLSALSEDHAGLVKPDDGRVLRVDVYMHVVGRPEADDSSEFPVTCETLTKQVDVLNKSFKPANISLTTRHRLLVK</sequence>
<keyword evidence="2" id="KW-1185">Reference proteome</keyword>
<dbReference type="RefSeq" id="XP_065986323.1">
    <property type="nucleotide sequence ID" value="XM_066130494.1"/>
</dbReference>
<protein>
    <submittedName>
        <fullName evidence="1">Uncharacterized protein</fullName>
    </submittedName>
</protein>
<dbReference type="OrthoDB" id="536211at2759"/>
<dbReference type="EMBL" id="CP058933">
    <property type="protein sequence ID" value="QLI67239.1"/>
    <property type="molecule type" value="Genomic_DNA"/>
</dbReference>
<proteinExistence type="predicted"/>
<reference evidence="1 2" key="1">
    <citation type="submission" date="2020-07" db="EMBL/GenBank/DDBJ databases">
        <title>Telomere length de novo assembly of all 7 chromosomes of the fungus, Metarhizium brunneum, using a novel assembly pipeline.</title>
        <authorList>
            <person name="Saud z."/>
            <person name="Kortsinoglou A."/>
            <person name="Kouvelis V.N."/>
            <person name="Butt T.M."/>
        </authorList>
    </citation>
    <scope>NUCLEOTIDE SEQUENCE [LARGE SCALE GENOMIC DNA]</scope>
    <source>
        <strain evidence="1 2">4556</strain>
    </source>
</reference>
<dbReference type="GeneID" id="90967753"/>
<dbReference type="KEGG" id="mbrn:90967753"/>
<dbReference type="Proteomes" id="UP000510686">
    <property type="component" value="Chromosome 2"/>
</dbReference>
<name>A0A7D5UUZ5_9HYPO</name>
<evidence type="ECO:0000313" key="1">
    <source>
        <dbReference type="EMBL" id="QLI67239.1"/>
    </source>
</evidence>
<gene>
    <name evidence="1" type="ORF">G6M90_00g050700</name>
</gene>
<accession>A0A7D5UUZ5</accession>
<evidence type="ECO:0000313" key="2">
    <source>
        <dbReference type="Proteomes" id="UP000510686"/>
    </source>
</evidence>
<dbReference type="AlphaFoldDB" id="A0A7D5UUZ5"/>
<organism evidence="1 2">
    <name type="scientific">Metarhizium brunneum</name>
    <dbReference type="NCBI Taxonomy" id="500148"/>
    <lineage>
        <taxon>Eukaryota</taxon>
        <taxon>Fungi</taxon>
        <taxon>Dikarya</taxon>
        <taxon>Ascomycota</taxon>
        <taxon>Pezizomycotina</taxon>
        <taxon>Sordariomycetes</taxon>
        <taxon>Hypocreomycetidae</taxon>
        <taxon>Hypocreales</taxon>
        <taxon>Clavicipitaceae</taxon>
        <taxon>Metarhizium</taxon>
    </lineage>
</organism>